<gene>
    <name evidence="1" type="ORF">NUW58_g6219</name>
</gene>
<dbReference type="Proteomes" id="UP001143856">
    <property type="component" value="Unassembled WGS sequence"/>
</dbReference>
<keyword evidence="2" id="KW-1185">Reference proteome</keyword>
<organism evidence="1 2">
    <name type="scientific">Xylaria curta</name>
    <dbReference type="NCBI Taxonomy" id="42375"/>
    <lineage>
        <taxon>Eukaryota</taxon>
        <taxon>Fungi</taxon>
        <taxon>Dikarya</taxon>
        <taxon>Ascomycota</taxon>
        <taxon>Pezizomycotina</taxon>
        <taxon>Sordariomycetes</taxon>
        <taxon>Xylariomycetidae</taxon>
        <taxon>Xylariales</taxon>
        <taxon>Xylariaceae</taxon>
        <taxon>Xylaria</taxon>
    </lineage>
</organism>
<dbReference type="EMBL" id="JAPDGR010001359">
    <property type="protein sequence ID" value="KAJ2983615.1"/>
    <property type="molecule type" value="Genomic_DNA"/>
</dbReference>
<proteinExistence type="predicted"/>
<sequence>MSDLNTSLGHDDMAWEPNSLATELQAQKKYKCPQCPSSFKRPENLKRHQRGHDEHRRFTCQICDKSFARSSYPEEPRLEMATPHAWSSATSISDGYNTIGVGSLGSESPSEALRTRLRRDAFPQYLESLEWETGGPPVPYGELSIAPPSDVPQTGLYTYLGDHHENHFASFSGYDAVSPQGNGLHAGLTGDIIMDDMGFMTSDIESGKLLGAYDQTADMPSGLMPRSSRKNHDQPIQTDGSHYTYRLPMDGEPLDASYDTYDTHSSSPAYFDMLGQSETWDFSSTVASHENSPSAQASAVDVDVDAHFMAPTFTNPGLGKDYIVPFDATPAGSGASQHNHFMRMHLENFGHYEDSGSSAESGDINTFYENSYSQL</sequence>
<accession>A0ACC1NWG0</accession>
<comment type="caution">
    <text evidence="1">The sequence shown here is derived from an EMBL/GenBank/DDBJ whole genome shotgun (WGS) entry which is preliminary data.</text>
</comment>
<evidence type="ECO:0000313" key="2">
    <source>
        <dbReference type="Proteomes" id="UP001143856"/>
    </source>
</evidence>
<name>A0ACC1NWG0_9PEZI</name>
<reference evidence="1" key="1">
    <citation type="submission" date="2022-10" db="EMBL/GenBank/DDBJ databases">
        <title>Genome Sequence of Xylaria curta.</title>
        <authorList>
            <person name="Buettner E."/>
        </authorList>
    </citation>
    <scope>NUCLEOTIDE SEQUENCE</scope>
    <source>
        <strain evidence="1">Babe10</strain>
    </source>
</reference>
<protein>
    <submittedName>
        <fullName evidence="1">Uncharacterized protein</fullName>
    </submittedName>
</protein>
<evidence type="ECO:0000313" key="1">
    <source>
        <dbReference type="EMBL" id="KAJ2983615.1"/>
    </source>
</evidence>